<evidence type="ECO:0000313" key="4">
    <source>
        <dbReference type="EMBL" id="TCP05370.1"/>
    </source>
</evidence>
<dbReference type="PROSITE" id="PS51186">
    <property type="entry name" value="GNAT"/>
    <property type="match status" value="1"/>
</dbReference>
<organism evidence="4 5">
    <name type="scientific">Rubrivivax gelatinosus</name>
    <name type="common">Rhodocyclus gelatinosus</name>
    <name type="synonym">Rhodopseudomonas gelatinosa</name>
    <dbReference type="NCBI Taxonomy" id="28068"/>
    <lineage>
        <taxon>Bacteria</taxon>
        <taxon>Pseudomonadati</taxon>
        <taxon>Pseudomonadota</taxon>
        <taxon>Betaproteobacteria</taxon>
        <taxon>Burkholderiales</taxon>
        <taxon>Sphaerotilaceae</taxon>
        <taxon>Rubrivivax</taxon>
    </lineage>
</organism>
<sequence>MPLIRPLAAADSLADLTSLLHRAYGRLAAMGLNYTAADQTPEVTAQRIAGGQCFVAELGGRLVGTVLVHPTYARNVCAWFTRPGVAAVHQFAVEPALQGRGVGRALLAACEAWARRESFSELAMDTAEPATHLVALYTRLGWRPVGHVQWPGKVYRSVVLSKALNPVLPAEPAR</sequence>
<dbReference type="RefSeq" id="WP_132644379.1">
    <property type="nucleotide sequence ID" value="NZ_CP181386.1"/>
</dbReference>
<dbReference type="SUPFAM" id="SSF55729">
    <property type="entry name" value="Acyl-CoA N-acyltransferases (Nat)"/>
    <property type="match status" value="1"/>
</dbReference>
<name>A0A4R2MF88_RUBGE</name>
<comment type="caution">
    <text evidence="4">The sequence shown here is derived from an EMBL/GenBank/DDBJ whole genome shotgun (WGS) entry which is preliminary data.</text>
</comment>
<dbReference type="Pfam" id="PF00583">
    <property type="entry name" value="Acetyltransf_1"/>
    <property type="match status" value="1"/>
</dbReference>
<keyword evidence="1 4" id="KW-0808">Transferase</keyword>
<dbReference type="AlphaFoldDB" id="A0A4R2MF88"/>
<keyword evidence="2" id="KW-0012">Acyltransferase</keyword>
<proteinExistence type="predicted"/>
<dbReference type="Proteomes" id="UP000295106">
    <property type="component" value="Unassembled WGS sequence"/>
</dbReference>
<feature type="domain" description="N-acetyltransferase" evidence="3">
    <location>
        <begin position="2"/>
        <end position="165"/>
    </location>
</feature>
<evidence type="ECO:0000256" key="2">
    <source>
        <dbReference type="ARBA" id="ARBA00023315"/>
    </source>
</evidence>
<dbReference type="InterPro" id="IPR000182">
    <property type="entry name" value="GNAT_dom"/>
</dbReference>
<dbReference type="PANTHER" id="PTHR43877">
    <property type="entry name" value="AMINOALKYLPHOSPHONATE N-ACETYLTRANSFERASE-RELATED-RELATED"/>
    <property type="match status" value="1"/>
</dbReference>
<dbReference type="InterPro" id="IPR050832">
    <property type="entry name" value="Bact_Acetyltransf"/>
</dbReference>
<evidence type="ECO:0000256" key="1">
    <source>
        <dbReference type="ARBA" id="ARBA00022679"/>
    </source>
</evidence>
<accession>A0A4R2MF88</accession>
<evidence type="ECO:0000313" key="5">
    <source>
        <dbReference type="Proteomes" id="UP000295106"/>
    </source>
</evidence>
<dbReference type="GeneID" id="99686971"/>
<dbReference type="InterPro" id="IPR016181">
    <property type="entry name" value="Acyl_CoA_acyltransferase"/>
</dbReference>
<dbReference type="OrthoDB" id="9796381at2"/>
<dbReference type="EMBL" id="SLXD01000001">
    <property type="protein sequence ID" value="TCP05370.1"/>
    <property type="molecule type" value="Genomic_DNA"/>
</dbReference>
<evidence type="ECO:0000259" key="3">
    <source>
        <dbReference type="PROSITE" id="PS51186"/>
    </source>
</evidence>
<dbReference type="CDD" id="cd04301">
    <property type="entry name" value="NAT_SF"/>
    <property type="match status" value="1"/>
</dbReference>
<dbReference type="Gene3D" id="3.40.630.30">
    <property type="match status" value="1"/>
</dbReference>
<reference evidence="4 5" key="1">
    <citation type="submission" date="2019-03" db="EMBL/GenBank/DDBJ databases">
        <title>Genomic Encyclopedia of Type Strains, Phase IV (KMG-IV): sequencing the most valuable type-strain genomes for metagenomic binning, comparative biology and taxonomic classification.</title>
        <authorList>
            <person name="Goeker M."/>
        </authorList>
    </citation>
    <scope>NUCLEOTIDE SEQUENCE [LARGE SCALE GENOMIC DNA]</scope>
    <source>
        <strain evidence="4 5">DSM 1709</strain>
    </source>
</reference>
<protein>
    <submittedName>
        <fullName evidence="4">Acetyltransferase (GNAT) family protein</fullName>
    </submittedName>
</protein>
<gene>
    <name evidence="4" type="ORF">EV684_101242</name>
</gene>
<dbReference type="GO" id="GO:0016747">
    <property type="term" value="F:acyltransferase activity, transferring groups other than amino-acyl groups"/>
    <property type="evidence" value="ECO:0007669"/>
    <property type="project" value="InterPro"/>
</dbReference>